<organism evidence="2 3">
    <name type="scientific">Candidatus Rhodobacter oscarellae</name>
    <dbReference type="NCBI Taxonomy" id="1675527"/>
    <lineage>
        <taxon>Bacteria</taxon>
        <taxon>Pseudomonadati</taxon>
        <taxon>Pseudomonadota</taxon>
        <taxon>Alphaproteobacteria</taxon>
        <taxon>Rhodobacterales</taxon>
        <taxon>Rhodobacter group</taxon>
        <taxon>Rhodobacter</taxon>
    </lineage>
</organism>
<proteinExistence type="predicted"/>
<feature type="region of interest" description="Disordered" evidence="1">
    <location>
        <begin position="51"/>
        <end position="75"/>
    </location>
</feature>
<dbReference type="EMBL" id="LFTY01000002">
    <property type="protein sequence ID" value="KMW59550.1"/>
    <property type="molecule type" value="Genomic_DNA"/>
</dbReference>
<dbReference type="InterPro" id="IPR009562">
    <property type="entry name" value="DUF1178"/>
</dbReference>
<evidence type="ECO:0000256" key="1">
    <source>
        <dbReference type="SAM" id="MobiDB-lite"/>
    </source>
</evidence>
<dbReference type="PATRIC" id="fig|1675527.3.peg.4741"/>
<keyword evidence="3" id="KW-1185">Reference proteome</keyword>
<dbReference type="STRING" id="1675527.AIOL_004532"/>
<gene>
    <name evidence="2" type="ORF">AIOL_004532</name>
</gene>
<dbReference type="AlphaFoldDB" id="A0A0J9E9T6"/>
<dbReference type="Pfam" id="PF06676">
    <property type="entry name" value="DUF1178"/>
    <property type="match status" value="1"/>
</dbReference>
<dbReference type="OrthoDB" id="9799894at2"/>
<evidence type="ECO:0000313" key="2">
    <source>
        <dbReference type="EMBL" id="KMW59550.1"/>
    </source>
</evidence>
<reference evidence="2 3" key="1">
    <citation type="submission" date="2015-06" db="EMBL/GenBank/DDBJ databases">
        <title>Draft genome sequence of an Alphaproteobacteria species associated to the Mediterranean sponge Oscarella lobularis.</title>
        <authorList>
            <person name="Jourda C."/>
            <person name="Santini S."/>
            <person name="Claverie J.-M."/>
        </authorList>
    </citation>
    <scope>NUCLEOTIDE SEQUENCE [LARGE SCALE GENOMIC DNA]</scope>
    <source>
        <strain evidence="2">IGS</strain>
    </source>
</reference>
<dbReference type="RefSeq" id="WP_049645013.1">
    <property type="nucleotide sequence ID" value="NZ_LFTY01000002.1"/>
</dbReference>
<dbReference type="Proteomes" id="UP000037178">
    <property type="component" value="Unassembled WGS sequence"/>
</dbReference>
<evidence type="ECO:0000313" key="3">
    <source>
        <dbReference type="Proteomes" id="UP000037178"/>
    </source>
</evidence>
<dbReference type="PIRSF" id="PIRSF032131">
    <property type="entry name" value="UCP032131"/>
    <property type="match status" value="1"/>
</dbReference>
<sequence>MIRYALKCSDDHSFESWFASAKAFDTVKSAGMVVCPVCGSDQVEKAIMAPRVSPARSKAEKPADRPLAAPMSDAEKALSEVRKHVEENSDYVGLGFAAEARKMHQGEAPTRSIYGEARTEDAKKLIEEGVPVAPLPFIPQRKTN</sequence>
<comment type="caution">
    <text evidence="2">The sequence shown here is derived from an EMBL/GenBank/DDBJ whole genome shotgun (WGS) entry which is preliminary data.</text>
</comment>
<protein>
    <recommendedName>
        <fullName evidence="4">DUF1178 family protein</fullName>
    </recommendedName>
</protein>
<evidence type="ECO:0008006" key="4">
    <source>
        <dbReference type="Google" id="ProtNLM"/>
    </source>
</evidence>
<accession>A0A0J9E9T6</accession>
<name>A0A0J9E9T6_9RHOB</name>